<evidence type="ECO:0000256" key="1">
    <source>
        <dbReference type="SAM" id="Phobius"/>
    </source>
</evidence>
<feature type="transmembrane region" description="Helical" evidence="1">
    <location>
        <begin position="36"/>
        <end position="55"/>
    </location>
</feature>
<name>A0A1V8M8N4_9GAMM</name>
<comment type="caution">
    <text evidence="2">The sequence shown here is derived from an EMBL/GenBank/DDBJ whole genome shotgun (WGS) entry which is preliminary data.</text>
</comment>
<sequence>MSPSQNKAAMQEHIPQWQASRLTQAEYCKAHDIKPYIFSLVWGAMLGYVFIALQLKSNSNSNSTYTVIH</sequence>
<dbReference type="EMBL" id="LPUF01000001">
    <property type="protein sequence ID" value="OQK17907.1"/>
    <property type="molecule type" value="Genomic_DNA"/>
</dbReference>
<dbReference type="NCBIfam" id="NF047593">
    <property type="entry name" value="IS66_ISAeme5_TnpA"/>
    <property type="match status" value="1"/>
</dbReference>
<organism evidence="2 3">
    <name type="scientific">Methyloprofundus sedimenti</name>
    <dbReference type="NCBI Taxonomy" id="1420851"/>
    <lineage>
        <taxon>Bacteria</taxon>
        <taxon>Pseudomonadati</taxon>
        <taxon>Pseudomonadota</taxon>
        <taxon>Gammaproteobacteria</taxon>
        <taxon>Methylococcales</taxon>
        <taxon>Methylococcaceae</taxon>
        <taxon>Methyloprofundus</taxon>
    </lineage>
</organism>
<keyword evidence="1" id="KW-1133">Transmembrane helix</keyword>
<dbReference type="Proteomes" id="UP000191980">
    <property type="component" value="Unassembled WGS sequence"/>
</dbReference>
<keyword evidence="1" id="KW-0472">Membrane</keyword>
<dbReference type="AlphaFoldDB" id="A0A1V8M8N4"/>
<evidence type="ECO:0000313" key="3">
    <source>
        <dbReference type="Proteomes" id="UP000191980"/>
    </source>
</evidence>
<keyword evidence="1" id="KW-0812">Transmembrane</keyword>
<gene>
    <name evidence="2" type="ORF">AU255_08610</name>
</gene>
<dbReference type="OrthoDB" id="6626561at2"/>
<reference evidence="2 3" key="1">
    <citation type="submission" date="2015-12" db="EMBL/GenBank/DDBJ databases">
        <authorList>
            <person name="Shamseldin A."/>
            <person name="Moawad H."/>
            <person name="Abd El-Rahim W.M."/>
            <person name="Sadowsky M.J."/>
        </authorList>
    </citation>
    <scope>NUCLEOTIDE SEQUENCE [LARGE SCALE GENOMIC DNA]</scope>
    <source>
        <strain evidence="2 3">WF1</strain>
    </source>
</reference>
<protein>
    <submittedName>
        <fullName evidence="2">Uncharacterized protein</fullName>
    </submittedName>
</protein>
<accession>A0A1V8M8N4</accession>
<dbReference type="STRING" id="1420851.AU255_08610"/>
<keyword evidence="3" id="KW-1185">Reference proteome</keyword>
<dbReference type="RefSeq" id="WP_080522514.1">
    <property type="nucleotide sequence ID" value="NZ_LPUF01000001.1"/>
</dbReference>
<evidence type="ECO:0000313" key="2">
    <source>
        <dbReference type="EMBL" id="OQK17907.1"/>
    </source>
</evidence>
<proteinExistence type="predicted"/>